<organism evidence="1 2">
    <name type="scientific">Ascobolus immersus RN42</name>
    <dbReference type="NCBI Taxonomy" id="1160509"/>
    <lineage>
        <taxon>Eukaryota</taxon>
        <taxon>Fungi</taxon>
        <taxon>Dikarya</taxon>
        <taxon>Ascomycota</taxon>
        <taxon>Pezizomycotina</taxon>
        <taxon>Pezizomycetes</taxon>
        <taxon>Pezizales</taxon>
        <taxon>Ascobolaceae</taxon>
        <taxon>Ascobolus</taxon>
    </lineage>
</organism>
<evidence type="ECO:0000313" key="2">
    <source>
        <dbReference type="Proteomes" id="UP000275078"/>
    </source>
</evidence>
<name>A0A3N4HTF4_ASCIM</name>
<reference evidence="1 2" key="1">
    <citation type="journal article" date="2018" name="Nat. Ecol. Evol.">
        <title>Pezizomycetes genomes reveal the molecular basis of ectomycorrhizal truffle lifestyle.</title>
        <authorList>
            <person name="Murat C."/>
            <person name="Payen T."/>
            <person name="Noel B."/>
            <person name="Kuo A."/>
            <person name="Morin E."/>
            <person name="Chen J."/>
            <person name="Kohler A."/>
            <person name="Krizsan K."/>
            <person name="Balestrini R."/>
            <person name="Da Silva C."/>
            <person name="Montanini B."/>
            <person name="Hainaut M."/>
            <person name="Levati E."/>
            <person name="Barry K.W."/>
            <person name="Belfiori B."/>
            <person name="Cichocki N."/>
            <person name="Clum A."/>
            <person name="Dockter R.B."/>
            <person name="Fauchery L."/>
            <person name="Guy J."/>
            <person name="Iotti M."/>
            <person name="Le Tacon F."/>
            <person name="Lindquist E.A."/>
            <person name="Lipzen A."/>
            <person name="Malagnac F."/>
            <person name="Mello A."/>
            <person name="Molinier V."/>
            <person name="Miyauchi S."/>
            <person name="Poulain J."/>
            <person name="Riccioni C."/>
            <person name="Rubini A."/>
            <person name="Sitrit Y."/>
            <person name="Splivallo R."/>
            <person name="Traeger S."/>
            <person name="Wang M."/>
            <person name="Zifcakova L."/>
            <person name="Wipf D."/>
            <person name="Zambonelli A."/>
            <person name="Paolocci F."/>
            <person name="Nowrousian M."/>
            <person name="Ottonello S."/>
            <person name="Baldrian P."/>
            <person name="Spatafora J.W."/>
            <person name="Henrissat B."/>
            <person name="Nagy L.G."/>
            <person name="Aury J.M."/>
            <person name="Wincker P."/>
            <person name="Grigoriev I.V."/>
            <person name="Bonfante P."/>
            <person name="Martin F.M."/>
        </authorList>
    </citation>
    <scope>NUCLEOTIDE SEQUENCE [LARGE SCALE GENOMIC DNA]</scope>
    <source>
        <strain evidence="1 2">RN42</strain>
    </source>
</reference>
<dbReference type="EMBL" id="ML119742">
    <property type="protein sequence ID" value="RPA76577.1"/>
    <property type="molecule type" value="Genomic_DNA"/>
</dbReference>
<proteinExistence type="predicted"/>
<accession>A0A3N4HTF4</accession>
<evidence type="ECO:0000313" key="1">
    <source>
        <dbReference type="EMBL" id="RPA76577.1"/>
    </source>
</evidence>
<sequence>MVMVPDGSDSRNSGTGIFKRIGDHEKRRWLGLGRLRGIIESVSKALVDEVDEVVVVNDRNLTKVNQRGWSSFDVSKVDIGGGIARVQSATESRQPSRNALSVLSVARPKEPLFKQQLNLVGIRQGRKPNVGSQNICIWGESVNRTSFLVEAPGNPNLLPFHSALKPVRNIFLQHAPHQYSPYIASLQSPTTPSPISCSSSWPIGLLLSTSSRIHTEPLATPSTIDRIPIILVHYSNITTPPLELSAINPAVAFSQKTLSGTLLSGSSSTNTSVILPDTIRYRDYDLPGSFFTASVPESSKPHARAYVSELPCLRLTLSPRWDVSSRPRNSKRHLLRKGGRNGEVQIILTPLAERRRRAAYEAIEEEELVKRLAAQAEAVLAVWEAWEEGRREERRVFKKIEEVNGKKDYRTEHSLDLGGF</sequence>
<gene>
    <name evidence="1" type="ORF">BJ508DRAFT_310979</name>
</gene>
<dbReference type="AlphaFoldDB" id="A0A3N4HTF4"/>
<protein>
    <submittedName>
        <fullName evidence="1">Uncharacterized protein</fullName>
    </submittedName>
</protein>
<keyword evidence="2" id="KW-1185">Reference proteome</keyword>
<dbReference type="Proteomes" id="UP000275078">
    <property type="component" value="Unassembled WGS sequence"/>
</dbReference>